<dbReference type="GO" id="GO:0030215">
    <property type="term" value="F:semaphorin receptor binding"/>
    <property type="evidence" value="ECO:0007669"/>
    <property type="project" value="InterPro"/>
</dbReference>
<dbReference type="PANTHER" id="PTHR11036:SF79">
    <property type="entry name" value="SEMAPHORIN 5C, ISOFORM A"/>
    <property type="match status" value="1"/>
</dbReference>
<comment type="subcellular location">
    <subcellularLocation>
        <location evidence="1">Secreted</location>
    </subcellularLocation>
</comment>
<proteinExistence type="predicted"/>
<comment type="caution">
    <text evidence="10">Lacks conserved residue(s) required for the propagation of feature annotation.</text>
</comment>
<dbReference type="FunFam" id="2.130.10.10:FF:000369">
    <property type="entry name" value="semaphorin-2A isoform X1"/>
    <property type="match status" value="1"/>
</dbReference>
<organism evidence="12">
    <name type="scientific">Capitella teleta</name>
    <name type="common">Polychaete worm</name>
    <dbReference type="NCBI Taxonomy" id="283909"/>
    <lineage>
        <taxon>Eukaryota</taxon>
        <taxon>Metazoa</taxon>
        <taxon>Spiralia</taxon>
        <taxon>Lophotrochozoa</taxon>
        <taxon>Annelida</taxon>
        <taxon>Polychaeta</taxon>
        <taxon>Sedentaria</taxon>
        <taxon>Scolecida</taxon>
        <taxon>Capitellidae</taxon>
        <taxon>Capitella</taxon>
    </lineage>
</organism>
<dbReference type="PANTHER" id="PTHR11036">
    <property type="entry name" value="SEMAPHORIN"/>
    <property type="match status" value="1"/>
</dbReference>
<dbReference type="SMART" id="SM00630">
    <property type="entry name" value="Sema"/>
    <property type="match status" value="1"/>
</dbReference>
<evidence type="ECO:0000256" key="3">
    <source>
        <dbReference type="ARBA" id="ARBA00022525"/>
    </source>
</evidence>
<dbReference type="EnsemblMetazoa" id="CapteT100167">
    <property type="protein sequence ID" value="CapteP100167"/>
    <property type="gene ID" value="CapteG100167"/>
</dbReference>
<dbReference type="InterPro" id="IPR001627">
    <property type="entry name" value="Semap_dom"/>
</dbReference>
<name>R7U6X4_CAPTE</name>
<dbReference type="OMA" id="RTHNICI"/>
<reference evidence="12 14" key="2">
    <citation type="journal article" date="2013" name="Nature">
        <title>Insights into bilaterian evolution from three spiralian genomes.</title>
        <authorList>
            <person name="Simakov O."/>
            <person name="Marletaz F."/>
            <person name="Cho S.J."/>
            <person name="Edsinger-Gonzales E."/>
            <person name="Havlak P."/>
            <person name="Hellsten U."/>
            <person name="Kuo D.H."/>
            <person name="Larsson T."/>
            <person name="Lv J."/>
            <person name="Arendt D."/>
            <person name="Savage R."/>
            <person name="Osoegawa K."/>
            <person name="de Jong P."/>
            <person name="Grimwood J."/>
            <person name="Chapman J.A."/>
            <person name="Shapiro H."/>
            <person name="Aerts A."/>
            <person name="Otillar R.P."/>
            <person name="Terry A.Y."/>
            <person name="Boore J.L."/>
            <person name="Grigoriev I.V."/>
            <person name="Lindberg D.R."/>
            <person name="Seaver E.C."/>
            <person name="Weisblat D.A."/>
            <person name="Putnam N.H."/>
            <person name="Rokhsar D.S."/>
        </authorList>
    </citation>
    <scope>NUCLEOTIDE SEQUENCE</scope>
    <source>
        <strain evidence="12 14">I ESC-2004</strain>
    </source>
</reference>
<evidence type="ECO:0000256" key="10">
    <source>
        <dbReference type="PROSITE-ProRule" id="PRU00352"/>
    </source>
</evidence>
<dbReference type="HOGENOM" id="CLU_009051_7_2_1"/>
<evidence type="ECO:0000256" key="6">
    <source>
        <dbReference type="ARBA" id="ARBA00022902"/>
    </source>
</evidence>
<keyword evidence="3" id="KW-0964">Secreted</keyword>
<dbReference type="GO" id="GO:0007411">
    <property type="term" value="P:axon guidance"/>
    <property type="evidence" value="ECO:0007669"/>
    <property type="project" value="TreeGrafter"/>
</dbReference>
<evidence type="ECO:0000256" key="8">
    <source>
        <dbReference type="ARBA" id="ARBA00023180"/>
    </source>
</evidence>
<dbReference type="Gene3D" id="2.130.10.10">
    <property type="entry name" value="YVTN repeat-like/Quinoprotein amine dehydrogenase"/>
    <property type="match status" value="1"/>
</dbReference>
<reference evidence="13" key="3">
    <citation type="submission" date="2015-06" db="UniProtKB">
        <authorList>
            <consortium name="EnsemblMetazoa"/>
        </authorList>
    </citation>
    <scope>IDENTIFICATION</scope>
</reference>
<evidence type="ECO:0000256" key="4">
    <source>
        <dbReference type="ARBA" id="ARBA00022729"/>
    </source>
</evidence>
<dbReference type="InterPro" id="IPR027231">
    <property type="entry name" value="Semaphorin"/>
</dbReference>
<dbReference type="GO" id="GO:0005886">
    <property type="term" value="C:plasma membrane"/>
    <property type="evidence" value="ECO:0007669"/>
    <property type="project" value="TreeGrafter"/>
</dbReference>
<keyword evidence="14" id="KW-1185">Reference proteome</keyword>
<evidence type="ECO:0000256" key="2">
    <source>
        <dbReference type="ARBA" id="ARBA00022473"/>
    </source>
</evidence>
<evidence type="ECO:0000256" key="9">
    <source>
        <dbReference type="ARBA" id="ARBA00074148"/>
    </source>
</evidence>
<dbReference type="AlphaFoldDB" id="R7U6X4"/>
<keyword evidence="4" id="KW-0732">Signal</keyword>
<keyword evidence="7" id="KW-1015">Disulfide bond</keyword>
<keyword evidence="8" id="KW-0325">Glycoprotein</keyword>
<dbReference type="InterPro" id="IPR015943">
    <property type="entry name" value="WD40/YVTN_repeat-like_dom_sf"/>
</dbReference>
<dbReference type="GO" id="GO:0005576">
    <property type="term" value="C:extracellular region"/>
    <property type="evidence" value="ECO:0007669"/>
    <property type="project" value="UniProtKB-SubCell"/>
</dbReference>
<feature type="domain" description="Sema" evidence="11">
    <location>
        <begin position="1"/>
        <end position="443"/>
    </location>
</feature>
<dbReference type="GO" id="GO:0030335">
    <property type="term" value="P:positive regulation of cell migration"/>
    <property type="evidence" value="ECO:0007669"/>
    <property type="project" value="TreeGrafter"/>
</dbReference>
<dbReference type="PROSITE" id="PS51004">
    <property type="entry name" value="SEMA"/>
    <property type="match status" value="1"/>
</dbReference>
<reference evidence="14" key="1">
    <citation type="submission" date="2012-12" db="EMBL/GenBank/DDBJ databases">
        <authorList>
            <person name="Hellsten U."/>
            <person name="Grimwood J."/>
            <person name="Chapman J.A."/>
            <person name="Shapiro H."/>
            <person name="Aerts A."/>
            <person name="Otillar R.P."/>
            <person name="Terry A.Y."/>
            <person name="Boore J.L."/>
            <person name="Simakov O."/>
            <person name="Marletaz F."/>
            <person name="Cho S.-J."/>
            <person name="Edsinger-Gonzales E."/>
            <person name="Havlak P."/>
            <person name="Kuo D.-H."/>
            <person name="Larsson T."/>
            <person name="Lv J."/>
            <person name="Arendt D."/>
            <person name="Savage R."/>
            <person name="Osoegawa K."/>
            <person name="de Jong P."/>
            <person name="Lindberg D.R."/>
            <person name="Seaver E.C."/>
            <person name="Weisblat D.A."/>
            <person name="Putnam N.H."/>
            <person name="Grigoriev I.V."/>
            <person name="Rokhsar D.S."/>
        </authorList>
    </citation>
    <scope>NUCLEOTIDE SEQUENCE</scope>
    <source>
        <strain evidence="14">I ESC-2004</strain>
    </source>
</reference>
<evidence type="ECO:0000313" key="13">
    <source>
        <dbReference type="EnsemblMetazoa" id="CapteP100167"/>
    </source>
</evidence>
<keyword evidence="6" id="KW-0524">Neurogenesis</keyword>
<dbReference type="OrthoDB" id="9988752at2759"/>
<dbReference type="EMBL" id="AMQN01001704">
    <property type="status" value="NOT_ANNOTATED_CDS"/>
    <property type="molecule type" value="Genomic_DNA"/>
</dbReference>
<keyword evidence="2" id="KW-0217">Developmental protein</keyword>
<evidence type="ECO:0000256" key="1">
    <source>
        <dbReference type="ARBA" id="ARBA00004613"/>
    </source>
</evidence>
<evidence type="ECO:0000256" key="5">
    <source>
        <dbReference type="ARBA" id="ARBA00022782"/>
    </source>
</evidence>
<accession>R7U6X4</accession>
<dbReference type="GO" id="GO:0045499">
    <property type="term" value="F:chemorepellent activity"/>
    <property type="evidence" value="ECO:0007669"/>
    <property type="project" value="TreeGrafter"/>
</dbReference>
<evidence type="ECO:0000313" key="14">
    <source>
        <dbReference type="Proteomes" id="UP000014760"/>
    </source>
</evidence>
<protein>
    <recommendedName>
        <fullName evidence="9">Semaphorin-2A</fullName>
    </recommendedName>
</protein>
<dbReference type="Pfam" id="PF01403">
    <property type="entry name" value="Sema"/>
    <property type="match status" value="1"/>
</dbReference>
<sequence>YESKGIEDYSQLVIDSKNDQLIVGARDHLLRLSSKNLDELEAVSWKPNNISVMTCLARGQTKENCRNFVRVLVLHNDRIFTCGTNAFTPNCTWRDVSVLNDVQESLTGIAKCPYHPEHNTTALMTASGDLYSATVTDYTGRDPAILRMMGPSPYLRTVQYNSRWLNEPNFVSTYEINESVYFFFRETAVEYINCGKSVYSRVARLCKSDTGGKFVLEDNWTSFSKARLNCSLPGTYPFYFNELQGTYFVEDQQLVYAVFSTAPTSVYASAVCVYNSTSFNNAFSGSYKYQANAEMAWTRVTNSRPNHQVYSWQQSKHTMINPLFSALQRQHLVDAQKFQMMDDAVQPLSQEPVVVAENERFTHIAVHQIQTKHHEKFNVVFLVTLEGYIKKFITLPESKKACLVEEIRVVKGEEIHPVQSFQLDKDKGTLFLGMRNRIFQISVQRCDRFKTKM</sequence>
<dbReference type="GO" id="GO:0071526">
    <property type="term" value="P:semaphorin-plexin signaling pathway"/>
    <property type="evidence" value="ECO:0007669"/>
    <property type="project" value="TreeGrafter"/>
</dbReference>
<dbReference type="InterPro" id="IPR036352">
    <property type="entry name" value="Semap_dom_sf"/>
</dbReference>
<evidence type="ECO:0000256" key="7">
    <source>
        <dbReference type="ARBA" id="ARBA00023157"/>
    </source>
</evidence>
<evidence type="ECO:0000259" key="11">
    <source>
        <dbReference type="PROSITE" id="PS51004"/>
    </source>
</evidence>
<dbReference type="Proteomes" id="UP000014760">
    <property type="component" value="Unassembled WGS sequence"/>
</dbReference>
<dbReference type="EMBL" id="KB304598">
    <property type="protein sequence ID" value="ELU01896.1"/>
    <property type="molecule type" value="Genomic_DNA"/>
</dbReference>
<gene>
    <name evidence="12" type="ORF">CAPTEDRAFT_100167</name>
</gene>
<dbReference type="SUPFAM" id="SSF101912">
    <property type="entry name" value="Sema domain"/>
    <property type="match status" value="1"/>
</dbReference>
<keyword evidence="5" id="KW-0221">Differentiation</keyword>
<dbReference type="STRING" id="283909.R7U6X4"/>
<feature type="non-terminal residue" evidence="12">
    <location>
        <position position="1"/>
    </location>
</feature>
<evidence type="ECO:0000313" key="12">
    <source>
        <dbReference type="EMBL" id="ELU01896.1"/>
    </source>
</evidence>